<evidence type="ECO:0000313" key="3">
    <source>
        <dbReference type="Proteomes" id="UP000244803"/>
    </source>
</evidence>
<feature type="region of interest" description="Disordered" evidence="1">
    <location>
        <begin position="446"/>
        <end position="467"/>
    </location>
</feature>
<evidence type="ECO:0000256" key="1">
    <source>
        <dbReference type="SAM" id="MobiDB-lite"/>
    </source>
</evidence>
<accession>A0A976M8B9</accession>
<evidence type="ECO:0000313" key="2">
    <source>
        <dbReference type="EMBL" id="UKJ90392.1"/>
    </source>
</evidence>
<dbReference type="AlphaFoldDB" id="A0A976M8B9"/>
<sequence>MGSLTDSYDMDYDDMSPRSIIFEDLKANSLVERNGGQGGMMTQLSTCPMYPNEHAHGQDCAMKPVDTDDVASANGHYTLEDFFSNYREFTRNESIGDVCETGLDFSKLYGQIEEPATDNPFQSLIDLVKCEIPADLSAVDIRFPKEDKVASQPKAQVPEEPPCKLVVRTEPAPVAAPRPKAKSKKTRKSAPAKADHGTKLVEKEYVNSRKIDYGANDTIENLYDLEWHPGFTRHLGAKGRSALLELLRRVYRQDPEHYKAILQSRNSPSSISSLPFFSIPMLWELAHQFGIFKQALTVYKNHCFAKSKSNRFYGFGRGSQTSASSDSSDNYVEVKKEPTYSTLDPTKGSITTMSGRLVKRSKKILEYTPDSITENLANYVSAVSSPANELNDQLQHKLELNASVKPEPADVAPASQSKNNADANVDNAPEPSLVWKMAVVTRSSNCGDSFKDTPLTPKQSLQRRISV</sequence>
<dbReference type="EMBL" id="CP056068">
    <property type="protein sequence ID" value="UKJ90392.1"/>
    <property type="molecule type" value="Genomic_DNA"/>
</dbReference>
<feature type="compositionally biased region" description="Basic residues" evidence="1">
    <location>
        <begin position="179"/>
        <end position="190"/>
    </location>
</feature>
<dbReference type="Proteomes" id="UP000244803">
    <property type="component" value="Chromosome 2"/>
</dbReference>
<feature type="region of interest" description="Disordered" evidence="1">
    <location>
        <begin position="408"/>
        <end position="429"/>
    </location>
</feature>
<feature type="region of interest" description="Disordered" evidence="1">
    <location>
        <begin position="170"/>
        <end position="196"/>
    </location>
</feature>
<reference evidence="2" key="1">
    <citation type="submission" date="2022-07" db="EMBL/GenBank/DDBJ databases">
        <title>Evaluation of T. orientalis genome assembly methods using nanopore sequencing and analysis of variation between genomes.</title>
        <authorList>
            <person name="Yam J."/>
            <person name="Micallef M.L."/>
            <person name="Liu M."/>
            <person name="Djordjevic S.P."/>
            <person name="Bogema D.R."/>
            <person name="Jenkins C."/>
        </authorList>
    </citation>
    <scope>NUCLEOTIDE SEQUENCE</scope>
    <source>
        <strain evidence="2">Fish Creek</strain>
    </source>
</reference>
<gene>
    <name evidence="2" type="ORF">MACJ_001325</name>
</gene>
<proteinExistence type="predicted"/>
<protein>
    <submittedName>
        <fullName evidence="2">Uncharacterized protein</fullName>
    </submittedName>
</protein>
<feature type="compositionally biased region" description="Polar residues" evidence="1">
    <location>
        <begin position="456"/>
        <end position="467"/>
    </location>
</feature>
<dbReference type="OrthoDB" id="366397at2759"/>
<name>A0A976M8B9_THEOR</name>
<organism evidence="2 3">
    <name type="scientific">Theileria orientalis</name>
    <dbReference type="NCBI Taxonomy" id="68886"/>
    <lineage>
        <taxon>Eukaryota</taxon>
        <taxon>Sar</taxon>
        <taxon>Alveolata</taxon>
        <taxon>Apicomplexa</taxon>
        <taxon>Aconoidasida</taxon>
        <taxon>Piroplasmida</taxon>
        <taxon>Theileriidae</taxon>
        <taxon>Theileria</taxon>
    </lineage>
</organism>